<organism evidence="3 4">
    <name type="scientific">Oceanipulchritudo coccoides</name>
    <dbReference type="NCBI Taxonomy" id="2706888"/>
    <lineage>
        <taxon>Bacteria</taxon>
        <taxon>Pseudomonadati</taxon>
        <taxon>Verrucomicrobiota</taxon>
        <taxon>Opitutia</taxon>
        <taxon>Puniceicoccales</taxon>
        <taxon>Oceanipulchritudinaceae</taxon>
        <taxon>Oceanipulchritudo</taxon>
    </lineage>
</organism>
<keyword evidence="1" id="KW-0472">Membrane</keyword>
<feature type="chain" id="PRO_5025509833" evidence="2">
    <location>
        <begin position="21"/>
        <end position="264"/>
    </location>
</feature>
<name>A0A6B2M518_9BACT</name>
<dbReference type="AlphaFoldDB" id="A0A6B2M518"/>
<comment type="caution">
    <text evidence="3">The sequence shown here is derived from an EMBL/GenBank/DDBJ whole genome shotgun (WGS) entry which is preliminary data.</text>
</comment>
<dbReference type="NCBIfam" id="TIGR02595">
    <property type="entry name" value="PEP_CTERM"/>
    <property type="match status" value="1"/>
</dbReference>
<dbReference type="EMBL" id="JAAGNX010000003">
    <property type="protein sequence ID" value="NDV63184.1"/>
    <property type="molecule type" value="Genomic_DNA"/>
</dbReference>
<proteinExistence type="predicted"/>
<evidence type="ECO:0000313" key="4">
    <source>
        <dbReference type="Proteomes" id="UP000478417"/>
    </source>
</evidence>
<keyword evidence="1" id="KW-1133">Transmembrane helix</keyword>
<keyword evidence="4" id="KW-1185">Reference proteome</keyword>
<reference evidence="3 4" key="1">
    <citation type="submission" date="2020-02" db="EMBL/GenBank/DDBJ databases">
        <title>Albibacoteraceae fam. nov., the first described family within the subdivision 4 Verrucomicrobia.</title>
        <authorList>
            <person name="Xi F."/>
        </authorList>
    </citation>
    <scope>NUCLEOTIDE SEQUENCE [LARGE SCALE GENOMIC DNA]</scope>
    <source>
        <strain evidence="3 4">CK1056</strain>
    </source>
</reference>
<dbReference type="InterPro" id="IPR013424">
    <property type="entry name" value="Ice-binding_C"/>
</dbReference>
<sequence length="264" mass="28439">MKKVISLLFCLLLSFSLAQGQIVPLEYWDFESDSSGTDLNDLSNSGSLGSSWNFNTPEDLTNGSGQFVIGSGAGVYTRKLPDGANEAGTTNLYASPLTTGKYLFEVTFAGWTADAASVGDTWNFKIQDSTGANVANIIWQVDTASTTRLRASTIANAGATQYFRQYNSTGLTQSTAVTLAIEFDFDNDTVRYLLDGVEEFSATDFSGDGISGWVYSKGGAWTSTETSLTLESMGLSQVVPEPSTYALVTSLCVLAFLVVRRRRK</sequence>
<evidence type="ECO:0000256" key="2">
    <source>
        <dbReference type="SAM" id="SignalP"/>
    </source>
</evidence>
<dbReference type="Proteomes" id="UP000478417">
    <property type="component" value="Unassembled WGS sequence"/>
</dbReference>
<evidence type="ECO:0000313" key="3">
    <source>
        <dbReference type="EMBL" id="NDV63184.1"/>
    </source>
</evidence>
<keyword evidence="1" id="KW-0812">Transmembrane</keyword>
<keyword evidence="2" id="KW-0732">Signal</keyword>
<protein>
    <submittedName>
        <fullName evidence="3">PEP-CTERM sorting domain-containing protein</fullName>
    </submittedName>
</protein>
<feature type="signal peptide" evidence="2">
    <location>
        <begin position="1"/>
        <end position="20"/>
    </location>
</feature>
<feature type="transmembrane region" description="Helical" evidence="1">
    <location>
        <begin position="242"/>
        <end position="259"/>
    </location>
</feature>
<evidence type="ECO:0000256" key="1">
    <source>
        <dbReference type="SAM" id="Phobius"/>
    </source>
</evidence>
<dbReference type="RefSeq" id="WP_163966360.1">
    <property type="nucleotide sequence ID" value="NZ_JAAGNX010000003.1"/>
</dbReference>
<gene>
    <name evidence="3" type="ORF">G0Q06_12030</name>
</gene>
<accession>A0A6B2M518</accession>